<dbReference type="InterPro" id="IPR032675">
    <property type="entry name" value="LRR_dom_sf"/>
</dbReference>
<accession>A0A816B1C2</accession>
<dbReference type="EMBL" id="CAJNOR010006754">
    <property type="protein sequence ID" value="CAF1602861.1"/>
    <property type="molecule type" value="Genomic_DNA"/>
</dbReference>
<dbReference type="Gene3D" id="3.80.10.10">
    <property type="entry name" value="Ribonuclease Inhibitor"/>
    <property type="match status" value="1"/>
</dbReference>
<reference evidence="1" key="1">
    <citation type="submission" date="2021-02" db="EMBL/GenBank/DDBJ databases">
        <authorList>
            <person name="Nowell W R."/>
        </authorList>
    </citation>
    <scope>NUCLEOTIDE SEQUENCE</scope>
</reference>
<dbReference type="AlphaFoldDB" id="A0A816B1C2"/>
<organism evidence="1 2">
    <name type="scientific">Adineta ricciae</name>
    <name type="common">Rotifer</name>
    <dbReference type="NCBI Taxonomy" id="249248"/>
    <lineage>
        <taxon>Eukaryota</taxon>
        <taxon>Metazoa</taxon>
        <taxon>Spiralia</taxon>
        <taxon>Gnathifera</taxon>
        <taxon>Rotifera</taxon>
        <taxon>Eurotatoria</taxon>
        <taxon>Bdelloidea</taxon>
        <taxon>Adinetida</taxon>
        <taxon>Adinetidae</taxon>
        <taxon>Adineta</taxon>
    </lineage>
</organism>
<evidence type="ECO:0000313" key="2">
    <source>
        <dbReference type="Proteomes" id="UP000663828"/>
    </source>
</evidence>
<keyword evidence="2" id="KW-1185">Reference proteome</keyword>
<proteinExistence type="predicted"/>
<sequence length="460" mass="53497">QTDTFDEPDELHRFLGEVLLMPSLSELSVLCAPPNILKTLSSLALEKLTTVTLFYFQGLYHWGLKSVTRMPQITYLSVNMNSVVDLSELLEITPNVESLHLYFSDMYESQIQHTHVELPQTLKELQVILGLYTTYSSITFPATKSFFNILRGEFESLMLTVINGDKDFAYYSNVYSLVENFDHLQTFQYYIETVYTPDSRFSNFEQLPDATYLIYTYPKLNQDCDRAPFNRKYFRSDLNSQLTMRSLYNSSELWIGKNLHGYHPTAPTMTLPNNPRLTNLKSIAFFDYGSDELAPDVWQYAAQVIALSPNLSELKFTYTNNFFEKIYRTVPSKQLKRITYLLVWFEKKDSENGFYPSTFLLDVSRMMPNLKVLELNIRFAAIAVFVTSSVKLIQDARNYFKKLTCVKVSSFLGTAEEKVAIDRYKKCLLEVGEQTSTWFYCPIKTESKEVSKYRCLYIWL</sequence>
<dbReference type="SUPFAM" id="SSF52058">
    <property type="entry name" value="L domain-like"/>
    <property type="match status" value="1"/>
</dbReference>
<dbReference type="Proteomes" id="UP000663828">
    <property type="component" value="Unassembled WGS sequence"/>
</dbReference>
<name>A0A816B1C2_ADIRI</name>
<comment type="caution">
    <text evidence="1">The sequence shown here is derived from an EMBL/GenBank/DDBJ whole genome shotgun (WGS) entry which is preliminary data.</text>
</comment>
<evidence type="ECO:0000313" key="1">
    <source>
        <dbReference type="EMBL" id="CAF1602861.1"/>
    </source>
</evidence>
<feature type="non-terminal residue" evidence="1">
    <location>
        <position position="1"/>
    </location>
</feature>
<gene>
    <name evidence="1" type="ORF">XAT740_LOCUS47915</name>
</gene>
<protein>
    <submittedName>
        <fullName evidence="1">Uncharacterized protein</fullName>
    </submittedName>
</protein>